<feature type="transmembrane region" description="Helical" evidence="1">
    <location>
        <begin position="21"/>
        <end position="42"/>
    </location>
</feature>
<reference evidence="2" key="1">
    <citation type="submission" date="2022-08" db="UniProtKB">
        <authorList>
            <consortium name="EnsemblMetazoa"/>
        </authorList>
    </citation>
    <scope>IDENTIFICATION</scope>
    <source>
        <strain evidence="2">05x7-T-G4-1.051#20</strain>
    </source>
</reference>
<accession>A0A8W8JAS5</accession>
<proteinExistence type="predicted"/>
<feature type="transmembrane region" description="Helical" evidence="1">
    <location>
        <begin position="86"/>
        <end position="107"/>
    </location>
</feature>
<organism evidence="2 3">
    <name type="scientific">Magallana gigas</name>
    <name type="common">Pacific oyster</name>
    <name type="synonym">Crassostrea gigas</name>
    <dbReference type="NCBI Taxonomy" id="29159"/>
    <lineage>
        <taxon>Eukaryota</taxon>
        <taxon>Metazoa</taxon>
        <taxon>Spiralia</taxon>
        <taxon>Lophotrochozoa</taxon>
        <taxon>Mollusca</taxon>
        <taxon>Bivalvia</taxon>
        <taxon>Autobranchia</taxon>
        <taxon>Pteriomorphia</taxon>
        <taxon>Ostreida</taxon>
        <taxon>Ostreoidea</taxon>
        <taxon>Ostreidae</taxon>
        <taxon>Magallana</taxon>
    </lineage>
</organism>
<dbReference type="EnsemblMetazoa" id="G1814.1">
    <property type="protein sequence ID" value="G1814.1:cds"/>
    <property type="gene ID" value="G1814"/>
</dbReference>
<dbReference type="InterPro" id="IPR023298">
    <property type="entry name" value="ATPase_P-typ_TM_dom_sf"/>
</dbReference>
<evidence type="ECO:0000256" key="1">
    <source>
        <dbReference type="SAM" id="Phobius"/>
    </source>
</evidence>
<feature type="transmembrane region" description="Helical" evidence="1">
    <location>
        <begin position="157"/>
        <end position="177"/>
    </location>
</feature>
<dbReference type="InterPro" id="IPR039720">
    <property type="entry name" value="TMEM94"/>
</dbReference>
<dbReference type="PANTHER" id="PTHR13219:SF6">
    <property type="entry name" value="TRANSMEMBRANE PROTEIN 94"/>
    <property type="match status" value="1"/>
</dbReference>
<sequence>MNNATVKYPKNITIEMIFQFICYYCVRFLPAILVCLFCYTFTLHSFCESVSTDFPYSCAIFSFSPQNGTVTWYEKYSGGLVVAQNILLFLLVLYFASISVSFVHWSDPLWQQLPTTNKVWRVAVPAVLLFQCVFFACDIVIRSDGLPFTLSLGDVHPAVYATGLPFALIIVVINELVKRREVKLYSRYQKRRRLSFGTKLGMNSPF</sequence>
<protein>
    <recommendedName>
        <fullName evidence="4">Cation-transporting P-type ATPase C-terminal domain-containing protein</fullName>
    </recommendedName>
</protein>
<keyword evidence="3" id="KW-1185">Reference proteome</keyword>
<evidence type="ECO:0000313" key="3">
    <source>
        <dbReference type="Proteomes" id="UP000005408"/>
    </source>
</evidence>
<dbReference type="Proteomes" id="UP000005408">
    <property type="component" value="Unassembled WGS sequence"/>
</dbReference>
<keyword evidence="1" id="KW-1133">Transmembrane helix</keyword>
<keyword evidence="1" id="KW-0472">Membrane</keyword>
<dbReference type="AlphaFoldDB" id="A0A8W8JAS5"/>
<dbReference type="Gene3D" id="1.20.1110.10">
    <property type="entry name" value="Calcium-transporting ATPase, transmembrane domain"/>
    <property type="match status" value="1"/>
</dbReference>
<keyword evidence="1" id="KW-0812">Transmembrane</keyword>
<name>A0A8W8JAS5_MAGGI</name>
<dbReference type="PANTHER" id="PTHR13219">
    <property type="entry name" value="TRANSMEMBRANE PROTEIN 94"/>
    <property type="match status" value="1"/>
</dbReference>
<evidence type="ECO:0000313" key="2">
    <source>
        <dbReference type="EnsemblMetazoa" id="G1814.1:cds"/>
    </source>
</evidence>
<evidence type="ECO:0008006" key="4">
    <source>
        <dbReference type="Google" id="ProtNLM"/>
    </source>
</evidence>
<feature type="transmembrane region" description="Helical" evidence="1">
    <location>
        <begin position="119"/>
        <end position="141"/>
    </location>
</feature>
<dbReference type="SUPFAM" id="SSF81665">
    <property type="entry name" value="Calcium ATPase, transmembrane domain M"/>
    <property type="match status" value="1"/>
</dbReference>